<name>A0A9Q1CTX8_HOLLE</name>
<gene>
    <name evidence="1" type="ORF">HOLleu_04355</name>
</gene>
<dbReference type="EMBL" id="JAIZAY010000001">
    <property type="protein sequence ID" value="KAJ8050963.1"/>
    <property type="molecule type" value="Genomic_DNA"/>
</dbReference>
<proteinExistence type="predicted"/>
<comment type="caution">
    <text evidence="1">The sequence shown here is derived from an EMBL/GenBank/DDBJ whole genome shotgun (WGS) entry which is preliminary data.</text>
</comment>
<evidence type="ECO:0000313" key="2">
    <source>
        <dbReference type="Proteomes" id="UP001152320"/>
    </source>
</evidence>
<reference evidence="1" key="1">
    <citation type="submission" date="2021-10" db="EMBL/GenBank/DDBJ databases">
        <title>Tropical sea cucumber genome reveals ecological adaptation and Cuvierian tubules defense mechanism.</title>
        <authorList>
            <person name="Chen T."/>
        </authorList>
    </citation>
    <scope>NUCLEOTIDE SEQUENCE</scope>
    <source>
        <strain evidence="1">Nanhai2018</strain>
        <tissue evidence="1">Muscle</tissue>
    </source>
</reference>
<organism evidence="1 2">
    <name type="scientific">Holothuria leucospilota</name>
    <name type="common">Black long sea cucumber</name>
    <name type="synonym">Mertensiothuria leucospilota</name>
    <dbReference type="NCBI Taxonomy" id="206669"/>
    <lineage>
        <taxon>Eukaryota</taxon>
        <taxon>Metazoa</taxon>
        <taxon>Echinodermata</taxon>
        <taxon>Eleutherozoa</taxon>
        <taxon>Echinozoa</taxon>
        <taxon>Holothuroidea</taxon>
        <taxon>Aspidochirotacea</taxon>
        <taxon>Aspidochirotida</taxon>
        <taxon>Holothuriidae</taxon>
        <taxon>Holothuria</taxon>
    </lineage>
</organism>
<accession>A0A9Q1CTX8</accession>
<sequence length="314" mass="34587">MAVTSGASSTTLGGFFPIIVLSELAGLAARGVAGAAGVAGAGLSIVSPLENLVNDTNRLVLVKPALQKFVNMQKDLAGAVVFLAIVYEMIRSQEREKYFTNCTMAALRAFYRKIKKCVSTIEPFEVKLSNIKKMAEELVDISYLSQCKTEDTSLQAQSWWKEDMKKLTDKPFDYLENALRTILRGNKDVKSVPTFSTFIRHLFVSSNMTEECQVSYTNTTQRVHNYAQVSMHRTISEEIVGIFTSTPVPGMREISKNCGLCFYIFEVHMAMQVGCNIMGTAQPKGGSLEKTKASVSLFPPGTEIKVLGLPRVPI</sequence>
<evidence type="ECO:0000313" key="1">
    <source>
        <dbReference type="EMBL" id="KAJ8050963.1"/>
    </source>
</evidence>
<dbReference type="Proteomes" id="UP001152320">
    <property type="component" value="Chromosome 1"/>
</dbReference>
<protein>
    <submittedName>
        <fullName evidence="1">Uncharacterized protein</fullName>
    </submittedName>
</protein>
<keyword evidence="2" id="KW-1185">Reference proteome</keyword>
<dbReference type="AlphaFoldDB" id="A0A9Q1CTX8"/>